<evidence type="ECO:0000256" key="6">
    <source>
        <dbReference type="ARBA" id="ARBA00012180"/>
    </source>
</evidence>
<dbReference type="InterPro" id="IPR023160">
    <property type="entry name" value="RNase_HII_hlx-loop-hlx_cap_dom"/>
</dbReference>
<gene>
    <name evidence="14" type="primary">rnhB</name>
    <name evidence="18" type="ORF">SAMN05444271_11441</name>
</gene>
<dbReference type="PROSITE" id="PS51975">
    <property type="entry name" value="RNASE_H_2"/>
    <property type="match status" value="1"/>
</dbReference>
<evidence type="ECO:0000256" key="11">
    <source>
        <dbReference type="ARBA" id="ARBA00022759"/>
    </source>
</evidence>
<dbReference type="SUPFAM" id="SSF53098">
    <property type="entry name" value="Ribonuclease H-like"/>
    <property type="match status" value="1"/>
</dbReference>
<feature type="binding site" evidence="14 15">
    <location>
        <position position="9"/>
    </location>
    <ligand>
        <name>a divalent metal cation</name>
        <dbReference type="ChEBI" id="CHEBI:60240"/>
    </ligand>
</feature>
<comment type="cofactor">
    <cofactor evidence="2">
        <name>Mg(2+)</name>
        <dbReference type="ChEBI" id="CHEBI:18420"/>
    </cofactor>
</comment>
<keyword evidence="13 14" id="KW-0464">Manganese</keyword>
<dbReference type="STRING" id="1073996.SAMN05444271_11441"/>
<dbReference type="GeneID" id="35001599"/>
<evidence type="ECO:0000256" key="13">
    <source>
        <dbReference type="ARBA" id="ARBA00023211"/>
    </source>
</evidence>
<dbReference type="AlphaFoldDB" id="A0A1H6V319"/>
<dbReference type="HAMAP" id="MF_00052_A">
    <property type="entry name" value="RNase_HII_A"/>
    <property type="match status" value="1"/>
</dbReference>
<proteinExistence type="inferred from homology"/>
<feature type="domain" description="RNase H type-2" evidence="17">
    <location>
        <begin position="3"/>
        <end position="213"/>
    </location>
</feature>
<evidence type="ECO:0000256" key="16">
    <source>
        <dbReference type="RuleBase" id="RU003515"/>
    </source>
</evidence>
<dbReference type="InterPro" id="IPR012337">
    <property type="entry name" value="RNaseH-like_sf"/>
</dbReference>
<dbReference type="InterPro" id="IPR024567">
    <property type="entry name" value="RNase_HII/HIII_dom"/>
</dbReference>
<evidence type="ECO:0000256" key="7">
    <source>
        <dbReference type="ARBA" id="ARBA00019179"/>
    </source>
</evidence>
<keyword evidence="9 14" id="KW-0540">Nuclease</keyword>
<dbReference type="GO" id="GO:0030145">
    <property type="term" value="F:manganese ion binding"/>
    <property type="evidence" value="ECO:0007669"/>
    <property type="project" value="UniProtKB-UniRule"/>
</dbReference>
<evidence type="ECO:0000256" key="5">
    <source>
        <dbReference type="ARBA" id="ARBA00007383"/>
    </source>
</evidence>
<keyword evidence="12 14" id="KW-0378">Hydrolase</keyword>
<reference evidence="18 19" key="1">
    <citation type="submission" date="2016-10" db="EMBL/GenBank/DDBJ databases">
        <authorList>
            <person name="de Groot N.N."/>
        </authorList>
    </citation>
    <scope>NUCLEOTIDE SEQUENCE [LARGE SCALE GENOMIC DNA]</scope>
    <source>
        <strain evidence="18 19">DSM 22187</strain>
    </source>
</reference>
<evidence type="ECO:0000256" key="2">
    <source>
        <dbReference type="ARBA" id="ARBA00001946"/>
    </source>
</evidence>
<comment type="similarity">
    <text evidence="5 14 16">Belongs to the RNase HII family.</text>
</comment>
<dbReference type="Pfam" id="PF01351">
    <property type="entry name" value="RNase_HII"/>
    <property type="match status" value="1"/>
</dbReference>
<evidence type="ECO:0000256" key="14">
    <source>
        <dbReference type="HAMAP-Rule" id="MF_00052"/>
    </source>
</evidence>
<dbReference type="PANTHER" id="PTHR10954:SF23">
    <property type="entry name" value="RIBONUCLEASE"/>
    <property type="match status" value="1"/>
</dbReference>
<comment type="subcellular location">
    <subcellularLocation>
        <location evidence="4 14">Cytoplasm</location>
    </subcellularLocation>
</comment>
<evidence type="ECO:0000313" key="18">
    <source>
        <dbReference type="EMBL" id="SEI97364.1"/>
    </source>
</evidence>
<keyword evidence="8 14" id="KW-0963">Cytoplasm</keyword>
<accession>A0A1H6V319</accession>
<evidence type="ECO:0000256" key="3">
    <source>
        <dbReference type="ARBA" id="ARBA00004065"/>
    </source>
</evidence>
<organism evidence="18 19">
    <name type="scientific">Halohasta litchfieldiae</name>
    <dbReference type="NCBI Taxonomy" id="1073996"/>
    <lineage>
        <taxon>Archaea</taxon>
        <taxon>Methanobacteriati</taxon>
        <taxon>Methanobacteriota</taxon>
        <taxon>Stenosarchaea group</taxon>
        <taxon>Halobacteria</taxon>
        <taxon>Halobacteriales</taxon>
        <taxon>Haloferacaceae</taxon>
        <taxon>Halohasta</taxon>
    </lineage>
</organism>
<evidence type="ECO:0000256" key="1">
    <source>
        <dbReference type="ARBA" id="ARBA00000077"/>
    </source>
</evidence>
<keyword evidence="10 14" id="KW-0479">Metal-binding</keyword>
<dbReference type="Proteomes" id="UP000198888">
    <property type="component" value="Unassembled WGS sequence"/>
</dbReference>
<dbReference type="InterPro" id="IPR020787">
    <property type="entry name" value="RNase_HII_arc"/>
</dbReference>
<evidence type="ECO:0000256" key="8">
    <source>
        <dbReference type="ARBA" id="ARBA00022490"/>
    </source>
</evidence>
<dbReference type="RefSeq" id="WP_089672786.1">
    <property type="nucleotide sequence ID" value="NZ_CP024845.1"/>
</dbReference>
<dbReference type="GO" id="GO:0003723">
    <property type="term" value="F:RNA binding"/>
    <property type="evidence" value="ECO:0007669"/>
    <property type="project" value="UniProtKB-UniRule"/>
</dbReference>
<comment type="cofactor">
    <cofactor evidence="14 15">
        <name>Mn(2+)</name>
        <dbReference type="ChEBI" id="CHEBI:29035"/>
    </cofactor>
    <cofactor evidence="14 15">
        <name>Mg(2+)</name>
        <dbReference type="ChEBI" id="CHEBI:18420"/>
    </cofactor>
    <text evidence="14 15">Manganese or magnesium. Binds 1 divalent metal ion per monomer in the absence of substrate. May bind a second metal ion after substrate binding.</text>
</comment>
<protein>
    <recommendedName>
        <fullName evidence="7 14">Ribonuclease HII</fullName>
        <shortName evidence="14">RNase HII</shortName>
        <ecNumber evidence="6 14">3.1.26.4</ecNumber>
    </recommendedName>
</protein>
<dbReference type="KEGG" id="hae:halTADL_0785"/>
<dbReference type="NCBIfam" id="TIGR00729">
    <property type="entry name" value="ribonuclease HII"/>
    <property type="match status" value="1"/>
</dbReference>
<evidence type="ECO:0000256" key="4">
    <source>
        <dbReference type="ARBA" id="ARBA00004496"/>
    </source>
</evidence>
<keyword evidence="19" id="KW-1185">Reference proteome</keyword>
<dbReference type="Gene3D" id="1.10.10.460">
    <property type="entry name" value="Ribonuclease hii. Domain 2"/>
    <property type="match status" value="1"/>
</dbReference>
<evidence type="ECO:0000256" key="12">
    <source>
        <dbReference type="ARBA" id="ARBA00022801"/>
    </source>
</evidence>
<dbReference type="CDD" id="cd07180">
    <property type="entry name" value="RNase_HII_archaea_like"/>
    <property type="match status" value="1"/>
</dbReference>
<evidence type="ECO:0000259" key="17">
    <source>
        <dbReference type="PROSITE" id="PS51975"/>
    </source>
</evidence>
<dbReference type="InterPro" id="IPR036397">
    <property type="entry name" value="RNaseH_sf"/>
</dbReference>
<dbReference type="PANTHER" id="PTHR10954">
    <property type="entry name" value="RIBONUCLEASE H2 SUBUNIT A"/>
    <property type="match status" value="1"/>
</dbReference>
<comment type="function">
    <text evidence="3 14 16">Endonuclease that specifically degrades the RNA of RNA-DNA hybrids.</text>
</comment>
<keyword evidence="11 14" id="KW-0255">Endonuclease</keyword>
<dbReference type="GO" id="GO:0032299">
    <property type="term" value="C:ribonuclease H2 complex"/>
    <property type="evidence" value="ECO:0007669"/>
    <property type="project" value="TreeGrafter"/>
</dbReference>
<accession>A0A2H4PZL8</accession>
<dbReference type="GO" id="GO:0004523">
    <property type="term" value="F:RNA-DNA hybrid ribonuclease activity"/>
    <property type="evidence" value="ECO:0007669"/>
    <property type="project" value="UniProtKB-UniRule"/>
</dbReference>
<dbReference type="Gene3D" id="3.30.420.10">
    <property type="entry name" value="Ribonuclease H-like superfamily/Ribonuclease H"/>
    <property type="match status" value="1"/>
</dbReference>
<dbReference type="EMBL" id="FNYR01000014">
    <property type="protein sequence ID" value="SEI97364.1"/>
    <property type="molecule type" value="Genomic_DNA"/>
</dbReference>
<name>A0A1H6V319_9EURY</name>
<dbReference type="GO" id="GO:0043137">
    <property type="term" value="P:DNA replication, removal of RNA primer"/>
    <property type="evidence" value="ECO:0007669"/>
    <property type="project" value="TreeGrafter"/>
</dbReference>
<feature type="binding site" evidence="14 15">
    <location>
        <position position="10"/>
    </location>
    <ligand>
        <name>a divalent metal cation</name>
        <dbReference type="ChEBI" id="CHEBI:60240"/>
    </ligand>
</feature>
<evidence type="ECO:0000313" key="19">
    <source>
        <dbReference type="Proteomes" id="UP000198888"/>
    </source>
</evidence>
<dbReference type="EC" id="3.1.26.4" evidence="6 14"/>
<evidence type="ECO:0000256" key="10">
    <source>
        <dbReference type="ARBA" id="ARBA00022723"/>
    </source>
</evidence>
<dbReference type="GO" id="GO:0005737">
    <property type="term" value="C:cytoplasm"/>
    <property type="evidence" value="ECO:0007669"/>
    <property type="project" value="UniProtKB-SubCell"/>
</dbReference>
<feature type="binding site" evidence="14 15">
    <location>
        <position position="104"/>
    </location>
    <ligand>
        <name>a divalent metal cation</name>
        <dbReference type="ChEBI" id="CHEBI:60240"/>
    </ligand>
</feature>
<dbReference type="FunFam" id="1.10.10.460:FF:000001">
    <property type="entry name" value="Ribonuclease"/>
    <property type="match status" value="1"/>
</dbReference>
<dbReference type="OrthoDB" id="33866at2157"/>
<evidence type="ECO:0000256" key="15">
    <source>
        <dbReference type="PROSITE-ProRule" id="PRU01319"/>
    </source>
</evidence>
<sequence length="219" mass="22817">MTEFRIGVDEAGKGPVLGPMVAAAVRAAPSDLPDGLADSKRLTATKRESLAERLRATEDVDIGIGVITVAEIDDPESDMNSLTVAAQVRAIAAIAQSDDNAIVDAGDVSESRFARRVTEGVAGEGIEIELTAEHGADDSYQLAAAASVIAKVDRDSRIATIGAEYAQPVGSGYPSDSTTRDFLAGYVDHHGELPACARRSWSTCEDVLAAAEQAALGDF</sequence>
<comment type="catalytic activity">
    <reaction evidence="1 14 15 16">
        <text>Endonucleolytic cleavage to 5'-phosphomonoester.</text>
        <dbReference type="EC" id="3.1.26.4"/>
    </reaction>
</comment>
<dbReference type="InterPro" id="IPR001352">
    <property type="entry name" value="RNase_HII/HIII"/>
</dbReference>
<evidence type="ECO:0000256" key="9">
    <source>
        <dbReference type="ARBA" id="ARBA00022722"/>
    </source>
</evidence>
<dbReference type="InterPro" id="IPR004649">
    <property type="entry name" value="RNase_H2_suA"/>
</dbReference>
<dbReference type="GO" id="GO:0006298">
    <property type="term" value="P:mismatch repair"/>
    <property type="evidence" value="ECO:0007669"/>
    <property type="project" value="TreeGrafter"/>
</dbReference>